<evidence type="ECO:0000313" key="2">
    <source>
        <dbReference type="Proteomes" id="UP000620064"/>
    </source>
</evidence>
<dbReference type="PROSITE" id="PS51257">
    <property type="entry name" value="PROKAR_LIPOPROTEIN"/>
    <property type="match status" value="1"/>
</dbReference>
<dbReference type="Proteomes" id="UP000620064">
    <property type="component" value="Unassembled WGS sequence"/>
</dbReference>
<protein>
    <recommendedName>
        <fullName evidence="3">Lipoprotein</fullName>
    </recommendedName>
</protein>
<dbReference type="RefSeq" id="WP_188617315.1">
    <property type="nucleotide sequence ID" value="NZ_BMLV01000002.1"/>
</dbReference>
<name>A0ABQ2NIN7_9FLAO</name>
<sequence length="126" mass="14478">MKKTYIRNVIIGIFLSFTFISCQIFQSKEIPKVIDPSYSTYNNSGEKGYEVTFGLSQEAEPIFLIINKIKHPISSENKNGLVYKVKVIAETRKIENHKVEGTSEENGIIFRVKGQEVYKPIRFTLK</sequence>
<keyword evidence="2" id="KW-1185">Reference proteome</keyword>
<accession>A0ABQ2NIN7</accession>
<evidence type="ECO:0008006" key="3">
    <source>
        <dbReference type="Google" id="ProtNLM"/>
    </source>
</evidence>
<comment type="caution">
    <text evidence="1">The sequence shown here is derived from an EMBL/GenBank/DDBJ whole genome shotgun (WGS) entry which is preliminary data.</text>
</comment>
<evidence type="ECO:0000313" key="1">
    <source>
        <dbReference type="EMBL" id="GGP03797.1"/>
    </source>
</evidence>
<gene>
    <name evidence="1" type="ORF">GCM10010992_13560</name>
</gene>
<organism evidence="1 2">
    <name type="scientific">Cloacibacterium rupense</name>
    <dbReference type="NCBI Taxonomy" id="517423"/>
    <lineage>
        <taxon>Bacteria</taxon>
        <taxon>Pseudomonadati</taxon>
        <taxon>Bacteroidota</taxon>
        <taxon>Flavobacteriia</taxon>
        <taxon>Flavobacteriales</taxon>
        <taxon>Weeksellaceae</taxon>
    </lineage>
</organism>
<proteinExistence type="predicted"/>
<dbReference type="EMBL" id="BMLV01000002">
    <property type="protein sequence ID" value="GGP03797.1"/>
    <property type="molecule type" value="Genomic_DNA"/>
</dbReference>
<reference evidence="2" key="1">
    <citation type="journal article" date="2019" name="Int. J. Syst. Evol. Microbiol.">
        <title>The Global Catalogue of Microorganisms (GCM) 10K type strain sequencing project: providing services to taxonomists for standard genome sequencing and annotation.</title>
        <authorList>
            <consortium name="The Broad Institute Genomics Platform"/>
            <consortium name="The Broad Institute Genome Sequencing Center for Infectious Disease"/>
            <person name="Wu L."/>
            <person name="Ma J."/>
        </authorList>
    </citation>
    <scope>NUCLEOTIDE SEQUENCE [LARGE SCALE GENOMIC DNA]</scope>
    <source>
        <strain evidence="2">CGMCC 1.7656</strain>
    </source>
</reference>